<organism evidence="2 3">
    <name type="scientific">Kribbella flavida (strain DSM 17836 / JCM 10339 / NBRC 14399)</name>
    <dbReference type="NCBI Taxonomy" id="479435"/>
    <lineage>
        <taxon>Bacteria</taxon>
        <taxon>Bacillati</taxon>
        <taxon>Actinomycetota</taxon>
        <taxon>Actinomycetes</taxon>
        <taxon>Propionibacteriales</taxon>
        <taxon>Kribbellaceae</taxon>
        <taxon>Kribbella</taxon>
    </lineage>
</organism>
<accession>D2PZG1</accession>
<dbReference type="AlphaFoldDB" id="D2PZG1"/>
<sequence>MMAMRNGTNHDGGWSAIGFDPDEFERFFREQVDGVRSIVAGEVTEPAVIRDAVAEVFLTTVALARMGMLDDREVADWLPTLAATQAAAARDRAARPRVPDTATPDDQPPLGAEPLGGRKPLSVDDRRTLDQLRWVIARRSTQSWRANP</sequence>
<reference evidence="3" key="1">
    <citation type="submission" date="2009-09" db="EMBL/GenBank/DDBJ databases">
        <title>The complete genome of Kribbella flavida DSM 17836.</title>
        <authorList>
            <consortium name="US DOE Joint Genome Institute (JGI-PGF)"/>
            <person name="Lucas S."/>
            <person name="Copeland A."/>
            <person name="Lapidus A."/>
            <person name="Glavina del Rio T."/>
            <person name="Dalin E."/>
            <person name="Tice H."/>
            <person name="Bruce D."/>
            <person name="Goodwin L."/>
            <person name="Pitluck S."/>
            <person name="Kyrpides N."/>
            <person name="Mavromatis K."/>
            <person name="Ivanova N."/>
            <person name="Saunders E."/>
            <person name="Brettin T."/>
            <person name="Detter J.C."/>
            <person name="Han C."/>
            <person name="Larimer F."/>
            <person name="Land M."/>
            <person name="Hauser L."/>
            <person name="Markowitz V."/>
            <person name="Cheng J.-F."/>
            <person name="Hugenholtz P."/>
            <person name="Woyke T."/>
            <person name="Wu D."/>
            <person name="Pukall R."/>
            <person name="Klenk H.-P."/>
            <person name="Eisen J.A."/>
        </authorList>
    </citation>
    <scope>NUCLEOTIDE SEQUENCE [LARGE SCALE GENOMIC DNA]</scope>
    <source>
        <strain evidence="3">DSM 17836 / JCM 10339 / NBRC 14399</strain>
    </source>
</reference>
<gene>
    <name evidence="2" type="ordered locus">Kfla_4753</name>
</gene>
<protein>
    <submittedName>
        <fullName evidence="2">Uncharacterized protein</fullName>
    </submittedName>
</protein>
<evidence type="ECO:0000313" key="2">
    <source>
        <dbReference type="EMBL" id="ADB33770.1"/>
    </source>
</evidence>
<proteinExistence type="predicted"/>
<feature type="region of interest" description="Disordered" evidence="1">
    <location>
        <begin position="88"/>
        <end position="124"/>
    </location>
</feature>
<feature type="compositionally biased region" description="Basic and acidic residues" evidence="1">
    <location>
        <begin position="89"/>
        <end position="98"/>
    </location>
</feature>
<dbReference type="HOGENOM" id="CLU_1756452_0_0_11"/>
<reference evidence="2 3" key="2">
    <citation type="journal article" date="2010" name="Stand. Genomic Sci.">
        <title>Complete genome sequence of Kribbella flavida type strain (IFO 14399).</title>
        <authorList>
            <person name="Pukall R."/>
            <person name="Lapidus A."/>
            <person name="Glavina Del Rio T."/>
            <person name="Copeland A."/>
            <person name="Tice H."/>
            <person name="Cheng J.-F."/>
            <person name="Lucas S."/>
            <person name="Chen F."/>
            <person name="Nolan M."/>
            <person name="LaButti K."/>
            <person name="Pati A."/>
            <person name="Ivanova N."/>
            <person name="Mavrommatis K."/>
            <person name="Mikhailova N."/>
            <person name="Pitluck S."/>
            <person name="Bruce D."/>
            <person name="Goodwin L."/>
            <person name="Land M."/>
            <person name="Hauser L."/>
            <person name="Chang Y.-J."/>
            <person name="Jeffries C.D."/>
            <person name="Chen A."/>
            <person name="Palaniappan K."/>
            <person name="Chain P."/>
            <person name="Rohde M."/>
            <person name="Goeker M."/>
            <person name="Bristow J."/>
            <person name="Eisen J.A."/>
            <person name="Markowitz V."/>
            <person name="Hugenholtz P."/>
            <person name="Kyrpides N.C."/>
            <person name="Klenk H.-P."/>
            <person name="Brettin T."/>
        </authorList>
    </citation>
    <scope>NUCLEOTIDE SEQUENCE [LARGE SCALE GENOMIC DNA]</scope>
    <source>
        <strain evidence="3">DSM 17836 / JCM 10339 / NBRC 14399</strain>
    </source>
</reference>
<name>D2PZG1_KRIFD</name>
<dbReference type="Proteomes" id="UP000007967">
    <property type="component" value="Chromosome"/>
</dbReference>
<dbReference type="KEGG" id="kfl:Kfla_4753"/>
<dbReference type="EMBL" id="CP001736">
    <property type="protein sequence ID" value="ADB33770.1"/>
    <property type="molecule type" value="Genomic_DNA"/>
</dbReference>
<evidence type="ECO:0000313" key="3">
    <source>
        <dbReference type="Proteomes" id="UP000007967"/>
    </source>
</evidence>
<evidence type="ECO:0000256" key="1">
    <source>
        <dbReference type="SAM" id="MobiDB-lite"/>
    </source>
</evidence>
<keyword evidence="3" id="KW-1185">Reference proteome</keyword>